<accession>A0A8S1CIX8</accession>
<feature type="compositionally biased region" description="Polar residues" evidence="1">
    <location>
        <begin position="39"/>
        <end position="51"/>
    </location>
</feature>
<keyword evidence="3" id="KW-1185">Reference proteome</keyword>
<evidence type="ECO:0000256" key="1">
    <source>
        <dbReference type="SAM" id="MobiDB-lite"/>
    </source>
</evidence>
<feature type="region of interest" description="Disordered" evidence="1">
    <location>
        <begin position="39"/>
        <end position="60"/>
    </location>
</feature>
<organism evidence="2 3">
    <name type="scientific">Cloeon dipterum</name>
    <dbReference type="NCBI Taxonomy" id="197152"/>
    <lineage>
        <taxon>Eukaryota</taxon>
        <taxon>Metazoa</taxon>
        <taxon>Ecdysozoa</taxon>
        <taxon>Arthropoda</taxon>
        <taxon>Hexapoda</taxon>
        <taxon>Insecta</taxon>
        <taxon>Pterygota</taxon>
        <taxon>Palaeoptera</taxon>
        <taxon>Ephemeroptera</taxon>
        <taxon>Pisciforma</taxon>
        <taxon>Baetidae</taxon>
        <taxon>Cloeon</taxon>
    </lineage>
</organism>
<dbReference type="Proteomes" id="UP000494165">
    <property type="component" value="Unassembled WGS sequence"/>
</dbReference>
<comment type="caution">
    <text evidence="2">The sequence shown here is derived from an EMBL/GenBank/DDBJ whole genome shotgun (WGS) entry which is preliminary data.</text>
</comment>
<gene>
    <name evidence="2" type="ORF">CLODIP_2_CD00237</name>
</gene>
<dbReference type="EMBL" id="CADEPI010000051">
    <property type="protein sequence ID" value="CAB3370269.1"/>
    <property type="molecule type" value="Genomic_DNA"/>
</dbReference>
<name>A0A8S1CIX8_9INSE</name>
<evidence type="ECO:0000313" key="3">
    <source>
        <dbReference type="Proteomes" id="UP000494165"/>
    </source>
</evidence>
<dbReference type="AlphaFoldDB" id="A0A8S1CIX8"/>
<protein>
    <submittedName>
        <fullName evidence="2">Uncharacterized protein</fullName>
    </submittedName>
</protein>
<proteinExistence type="predicted"/>
<evidence type="ECO:0000313" key="2">
    <source>
        <dbReference type="EMBL" id="CAB3370269.1"/>
    </source>
</evidence>
<sequence length="77" mass="8358">MSVNQIPGKNLPECDTCVSPLLRSSLATRSVVLEPDNTFESSISKHNTSTPIHAGLTNGPRRSTRIRMALLKKSAPK</sequence>
<reference evidence="2 3" key="1">
    <citation type="submission" date="2020-04" db="EMBL/GenBank/DDBJ databases">
        <authorList>
            <person name="Alioto T."/>
            <person name="Alioto T."/>
            <person name="Gomez Garrido J."/>
        </authorList>
    </citation>
    <scope>NUCLEOTIDE SEQUENCE [LARGE SCALE GENOMIC DNA]</scope>
</reference>